<dbReference type="Proteomes" id="UP000823989">
    <property type="component" value="Unassembled WGS sequence"/>
</dbReference>
<evidence type="ECO:0000313" key="4">
    <source>
        <dbReference type="EMBL" id="HIW13771.1"/>
    </source>
</evidence>
<feature type="chain" id="PRO_5038525574" evidence="2">
    <location>
        <begin position="27"/>
        <end position="186"/>
    </location>
</feature>
<name>A0A9D1U0R8_9STAP</name>
<dbReference type="EMBL" id="DXHR01000036">
    <property type="protein sequence ID" value="HIW13771.1"/>
    <property type="molecule type" value="Genomic_DNA"/>
</dbReference>
<dbReference type="Gene3D" id="3.10.450.40">
    <property type="match status" value="2"/>
</dbReference>
<evidence type="ECO:0000259" key="3">
    <source>
        <dbReference type="Pfam" id="PF03413"/>
    </source>
</evidence>
<comment type="caution">
    <text evidence="4">The sequence shown here is derived from an EMBL/GenBank/DDBJ whole genome shotgun (WGS) entry which is preliminary data.</text>
</comment>
<feature type="signal peptide" evidence="2">
    <location>
        <begin position="1"/>
        <end position="26"/>
    </location>
</feature>
<reference evidence="4" key="2">
    <citation type="submission" date="2021-04" db="EMBL/GenBank/DDBJ databases">
        <authorList>
            <person name="Gilroy R."/>
        </authorList>
    </citation>
    <scope>NUCLEOTIDE SEQUENCE</scope>
    <source>
        <strain evidence="4">ChiHjej13B12-752</strain>
    </source>
</reference>
<protein>
    <submittedName>
        <fullName evidence="4">PepSY domain-containing protein</fullName>
    </submittedName>
</protein>
<evidence type="ECO:0000256" key="1">
    <source>
        <dbReference type="SAM" id="MobiDB-lite"/>
    </source>
</evidence>
<evidence type="ECO:0000313" key="5">
    <source>
        <dbReference type="Proteomes" id="UP000823989"/>
    </source>
</evidence>
<dbReference type="Pfam" id="PF03413">
    <property type="entry name" value="PepSY"/>
    <property type="match status" value="2"/>
</dbReference>
<evidence type="ECO:0000256" key="2">
    <source>
        <dbReference type="SAM" id="SignalP"/>
    </source>
</evidence>
<gene>
    <name evidence="4" type="ORF">H9891_11520</name>
</gene>
<feature type="domain" description="PepSY" evidence="3">
    <location>
        <begin position="130"/>
        <end position="184"/>
    </location>
</feature>
<reference evidence="4" key="1">
    <citation type="journal article" date="2021" name="PeerJ">
        <title>Extensive microbial diversity within the chicken gut microbiome revealed by metagenomics and culture.</title>
        <authorList>
            <person name="Gilroy R."/>
            <person name="Ravi A."/>
            <person name="Getino M."/>
            <person name="Pursley I."/>
            <person name="Horton D.L."/>
            <person name="Alikhan N.F."/>
            <person name="Baker D."/>
            <person name="Gharbi K."/>
            <person name="Hall N."/>
            <person name="Watson M."/>
            <person name="Adriaenssens E.M."/>
            <person name="Foster-Nyarko E."/>
            <person name="Jarju S."/>
            <person name="Secka A."/>
            <person name="Antonio M."/>
            <person name="Oren A."/>
            <person name="Chaudhuri R.R."/>
            <person name="La Ragione R."/>
            <person name="Hildebrand F."/>
            <person name="Pallen M.J."/>
        </authorList>
    </citation>
    <scope>NUCLEOTIDE SEQUENCE</scope>
    <source>
        <strain evidence="4">ChiHjej13B12-752</strain>
    </source>
</reference>
<organism evidence="4 5">
    <name type="scientific">Candidatus Salinicoccus stercoripullorum</name>
    <dbReference type="NCBI Taxonomy" id="2838756"/>
    <lineage>
        <taxon>Bacteria</taxon>
        <taxon>Bacillati</taxon>
        <taxon>Bacillota</taxon>
        <taxon>Bacilli</taxon>
        <taxon>Bacillales</taxon>
        <taxon>Staphylococcaceae</taxon>
        <taxon>Salinicoccus</taxon>
    </lineage>
</organism>
<accession>A0A9D1U0R8</accession>
<keyword evidence="2" id="KW-0732">Signal</keyword>
<sequence length="186" mass="20334">MIDKKYLLAGGIASALLLGACSSVSADTDLDWKADGKEGTAEVTSEQTETAEVEHNAQKAVEEVKKNFDGKVTEVELDEDDGVHYYEIEMENGKEEYEVEINAETLEILEEDFDSDDGKEGQDDAGSGMISSEEAVEIAEKETGGKAVEWDFDDDDAEYEVELDADGEEVEVELDAKTGDIIETDD</sequence>
<dbReference type="AlphaFoldDB" id="A0A9D1U0R8"/>
<feature type="region of interest" description="Disordered" evidence="1">
    <location>
        <begin position="113"/>
        <end position="146"/>
    </location>
</feature>
<proteinExistence type="predicted"/>
<feature type="domain" description="PepSY" evidence="3">
    <location>
        <begin position="57"/>
        <end position="111"/>
    </location>
</feature>
<dbReference type="InterPro" id="IPR025711">
    <property type="entry name" value="PepSY"/>
</dbReference>
<dbReference type="PROSITE" id="PS51257">
    <property type="entry name" value="PROKAR_LIPOPROTEIN"/>
    <property type="match status" value="1"/>
</dbReference>